<organism evidence="4 5">
    <name type="scientific">Sphingomonas oligophenolica</name>
    <dbReference type="NCBI Taxonomy" id="301154"/>
    <lineage>
        <taxon>Bacteria</taxon>
        <taxon>Pseudomonadati</taxon>
        <taxon>Pseudomonadota</taxon>
        <taxon>Alphaproteobacteria</taxon>
        <taxon>Sphingomonadales</taxon>
        <taxon>Sphingomonadaceae</taxon>
        <taxon>Sphingomonas</taxon>
    </lineage>
</organism>
<evidence type="ECO:0000256" key="2">
    <source>
        <dbReference type="RuleBase" id="RU003616"/>
    </source>
</evidence>
<dbReference type="Proteomes" id="UP001419910">
    <property type="component" value="Unassembled WGS sequence"/>
</dbReference>
<reference evidence="4 5" key="1">
    <citation type="submission" date="2024-05" db="EMBL/GenBank/DDBJ databases">
        <authorList>
            <person name="Liu Q."/>
            <person name="Xin Y.-H."/>
        </authorList>
    </citation>
    <scope>NUCLEOTIDE SEQUENCE [LARGE SCALE GENOMIC DNA]</scope>
    <source>
        <strain evidence="4 5">CGMCC 1.10181</strain>
    </source>
</reference>
<comment type="similarity">
    <text evidence="1 2">Belongs to the small heat shock protein (HSP20) family.</text>
</comment>
<comment type="caution">
    <text evidence="4">The sequence shown here is derived from an EMBL/GenBank/DDBJ whole genome shotgun (WGS) entry which is preliminary data.</text>
</comment>
<keyword evidence="5" id="KW-1185">Reference proteome</keyword>
<feature type="domain" description="SHSP" evidence="3">
    <location>
        <begin position="43"/>
        <end position="160"/>
    </location>
</feature>
<dbReference type="Gene3D" id="2.60.40.790">
    <property type="match status" value="1"/>
</dbReference>
<dbReference type="RefSeq" id="WP_343890142.1">
    <property type="nucleotide sequence ID" value="NZ_BAAAEH010000029.1"/>
</dbReference>
<evidence type="ECO:0000256" key="1">
    <source>
        <dbReference type="PROSITE-ProRule" id="PRU00285"/>
    </source>
</evidence>
<evidence type="ECO:0000259" key="3">
    <source>
        <dbReference type="PROSITE" id="PS01031"/>
    </source>
</evidence>
<dbReference type="InterPro" id="IPR031107">
    <property type="entry name" value="Small_HSP"/>
</dbReference>
<dbReference type="PANTHER" id="PTHR11527">
    <property type="entry name" value="HEAT-SHOCK PROTEIN 20 FAMILY MEMBER"/>
    <property type="match status" value="1"/>
</dbReference>
<accession>A0ABU9Y8F0</accession>
<protein>
    <submittedName>
        <fullName evidence="4">Hsp20/alpha crystallin family protein</fullName>
    </submittedName>
</protein>
<dbReference type="InterPro" id="IPR008978">
    <property type="entry name" value="HSP20-like_chaperone"/>
</dbReference>
<dbReference type="SUPFAM" id="SSF49764">
    <property type="entry name" value="HSP20-like chaperones"/>
    <property type="match status" value="1"/>
</dbReference>
<dbReference type="PROSITE" id="PS01031">
    <property type="entry name" value="SHSP"/>
    <property type="match status" value="1"/>
</dbReference>
<dbReference type="InterPro" id="IPR002068">
    <property type="entry name" value="A-crystallin/Hsp20_dom"/>
</dbReference>
<proteinExistence type="inferred from homology"/>
<sequence>MNDLASSAAKTRPTPVEAPLGWLRTEIDRLFDDFGRPARSIFNFGASALAPIPALDMSEGDKEYRLTLELPGIKEDEVEIAVAEGVLTVSGEKREEEEHKDKGYLISERRYGGFRRQVSLPTDVDPAAIKAEFKKGVLTIALPKDADAGARARKIPISQG</sequence>
<dbReference type="EMBL" id="JBDIME010000023">
    <property type="protein sequence ID" value="MEN2792075.1"/>
    <property type="molecule type" value="Genomic_DNA"/>
</dbReference>
<name>A0ABU9Y8F0_9SPHN</name>
<dbReference type="CDD" id="cd06464">
    <property type="entry name" value="ACD_sHsps-like"/>
    <property type="match status" value="1"/>
</dbReference>
<evidence type="ECO:0000313" key="4">
    <source>
        <dbReference type="EMBL" id="MEN2792075.1"/>
    </source>
</evidence>
<evidence type="ECO:0000313" key="5">
    <source>
        <dbReference type="Proteomes" id="UP001419910"/>
    </source>
</evidence>
<dbReference type="Pfam" id="PF00011">
    <property type="entry name" value="HSP20"/>
    <property type="match status" value="1"/>
</dbReference>
<gene>
    <name evidence="4" type="ORF">ABC974_20770</name>
</gene>